<dbReference type="PANTHER" id="PTHR21560">
    <property type="entry name" value="VERY KIND PROTEIN"/>
    <property type="match status" value="1"/>
</dbReference>
<dbReference type="Gene3D" id="1.10.510.10">
    <property type="entry name" value="Transferase(Phosphotransferase) domain 1"/>
    <property type="match status" value="2"/>
</dbReference>
<dbReference type="Pfam" id="PF00617">
    <property type="entry name" value="RasGEF"/>
    <property type="match status" value="1"/>
</dbReference>
<dbReference type="InterPro" id="IPR029899">
    <property type="entry name" value="KNDC1"/>
</dbReference>
<dbReference type="InterPro" id="IPR036964">
    <property type="entry name" value="RASGEF_cat_dom_sf"/>
</dbReference>
<evidence type="ECO:0000256" key="1">
    <source>
        <dbReference type="ARBA" id="ARBA00022658"/>
    </source>
</evidence>
<gene>
    <name evidence="8" type="ORF">DGYR_LOCUS6119</name>
</gene>
<feature type="domain" description="N-terminal Ras-GEF" evidence="5">
    <location>
        <begin position="1020"/>
        <end position="1143"/>
    </location>
</feature>
<feature type="domain" description="KIND" evidence="7">
    <location>
        <begin position="237"/>
        <end position="404"/>
    </location>
</feature>
<evidence type="ECO:0000259" key="5">
    <source>
        <dbReference type="PROSITE" id="PS50212"/>
    </source>
</evidence>
<dbReference type="SMART" id="SM00147">
    <property type="entry name" value="RasGEF"/>
    <property type="match status" value="1"/>
</dbReference>
<dbReference type="PROSITE" id="PS50009">
    <property type="entry name" value="RASGEF_CAT"/>
    <property type="match status" value="1"/>
</dbReference>
<evidence type="ECO:0000259" key="4">
    <source>
        <dbReference type="PROSITE" id="PS50009"/>
    </source>
</evidence>
<dbReference type="PANTHER" id="PTHR21560:SF0">
    <property type="entry name" value="KINASE NON-CATALYTIC C-LOBE DOMAIN-CONTAINING PROTEIN 1"/>
    <property type="match status" value="1"/>
</dbReference>
<dbReference type="InterPro" id="IPR023578">
    <property type="entry name" value="Ras_GEF_dom_sf"/>
</dbReference>
<dbReference type="InterPro" id="IPR003124">
    <property type="entry name" value="WH2_dom"/>
</dbReference>
<evidence type="ECO:0000259" key="6">
    <source>
        <dbReference type="PROSITE" id="PS51082"/>
    </source>
</evidence>
<evidence type="ECO:0000259" key="7">
    <source>
        <dbReference type="PROSITE" id="PS51377"/>
    </source>
</evidence>
<dbReference type="GO" id="GO:0005085">
    <property type="term" value="F:guanyl-nucleotide exchange factor activity"/>
    <property type="evidence" value="ECO:0007669"/>
    <property type="project" value="UniProtKB-KW"/>
</dbReference>
<dbReference type="InterPro" id="IPR011019">
    <property type="entry name" value="KIND_dom"/>
</dbReference>
<protein>
    <submittedName>
        <fullName evidence="8">DgyrCDS6364</fullName>
    </submittedName>
</protein>
<comment type="caution">
    <text evidence="8">The sequence shown here is derived from an EMBL/GenBank/DDBJ whole genome shotgun (WGS) entry which is preliminary data.</text>
</comment>
<keyword evidence="2" id="KW-0677">Repeat</keyword>
<dbReference type="Proteomes" id="UP000549394">
    <property type="component" value="Unassembled WGS sequence"/>
</dbReference>
<dbReference type="GO" id="GO:0030425">
    <property type="term" value="C:dendrite"/>
    <property type="evidence" value="ECO:0007669"/>
    <property type="project" value="TreeGrafter"/>
</dbReference>
<name>A0A7I8VMU3_9ANNE</name>
<accession>A0A7I8VMU3</accession>
<dbReference type="EMBL" id="CAJFCJ010000007">
    <property type="protein sequence ID" value="CAD5117608.1"/>
    <property type="molecule type" value="Genomic_DNA"/>
</dbReference>
<evidence type="ECO:0000313" key="9">
    <source>
        <dbReference type="Proteomes" id="UP000549394"/>
    </source>
</evidence>
<dbReference type="InterPro" id="IPR011009">
    <property type="entry name" value="Kinase-like_dom_sf"/>
</dbReference>
<evidence type="ECO:0000256" key="3">
    <source>
        <dbReference type="PROSITE-ProRule" id="PRU00168"/>
    </source>
</evidence>
<keyword evidence="1 3" id="KW-0344">Guanine-nucleotide releasing factor</keyword>
<dbReference type="GO" id="GO:0003779">
    <property type="term" value="F:actin binding"/>
    <property type="evidence" value="ECO:0007669"/>
    <property type="project" value="InterPro"/>
</dbReference>
<reference evidence="8 9" key="1">
    <citation type="submission" date="2020-08" db="EMBL/GenBank/DDBJ databases">
        <authorList>
            <person name="Hejnol A."/>
        </authorList>
    </citation>
    <scope>NUCLEOTIDE SEQUENCE [LARGE SCALE GENOMIC DNA]</scope>
</reference>
<organism evidence="8 9">
    <name type="scientific">Dimorphilus gyrociliatus</name>
    <dbReference type="NCBI Taxonomy" id="2664684"/>
    <lineage>
        <taxon>Eukaryota</taxon>
        <taxon>Metazoa</taxon>
        <taxon>Spiralia</taxon>
        <taxon>Lophotrochozoa</taxon>
        <taxon>Annelida</taxon>
        <taxon>Polychaeta</taxon>
        <taxon>Polychaeta incertae sedis</taxon>
        <taxon>Dinophilidae</taxon>
        <taxon>Dimorphilus</taxon>
    </lineage>
</organism>
<dbReference type="PROSITE" id="PS50212">
    <property type="entry name" value="RASGEF_NTER"/>
    <property type="match status" value="1"/>
</dbReference>
<dbReference type="InterPro" id="IPR001895">
    <property type="entry name" value="RASGEF_cat_dom"/>
</dbReference>
<keyword evidence="9" id="KW-1185">Reference proteome</keyword>
<dbReference type="GO" id="GO:0007264">
    <property type="term" value="P:small GTPase-mediated signal transduction"/>
    <property type="evidence" value="ECO:0007669"/>
    <property type="project" value="InterPro"/>
</dbReference>
<feature type="domain" description="WH2" evidence="6">
    <location>
        <begin position="445"/>
        <end position="462"/>
    </location>
</feature>
<dbReference type="SUPFAM" id="SSF48366">
    <property type="entry name" value="Ras GEF"/>
    <property type="match status" value="1"/>
</dbReference>
<dbReference type="SUPFAM" id="SSF56112">
    <property type="entry name" value="Protein kinase-like (PK-like)"/>
    <property type="match status" value="2"/>
</dbReference>
<dbReference type="InterPro" id="IPR000651">
    <property type="entry name" value="Ras-like_Gua-exchang_fac_N"/>
</dbReference>
<dbReference type="GO" id="GO:0032045">
    <property type="term" value="C:guanyl-nucleotide exchange factor complex"/>
    <property type="evidence" value="ECO:0007669"/>
    <property type="project" value="TreeGrafter"/>
</dbReference>
<proteinExistence type="predicted"/>
<evidence type="ECO:0000256" key="2">
    <source>
        <dbReference type="ARBA" id="ARBA00022737"/>
    </source>
</evidence>
<dbReference type="GO" id="GO:0043025">
    <property type="term" value="C:neuronal cell body"/>
    <property type="evidence" value="ECO:0007669"/>
    <property type="project" value="TreeGrafter"/>
</dbReference>
<dbReference type="SMART" id="SM00750">
    <property type="entry name" value="KIND"/>
    <property type="match status" value="1"/>
</dbReference>
<dbReference type="PROSITE" id="PS51082">
    <property type="entry name" value="WH2"/>
    <property type="match status" value="1"/>
</dbReference>
<dbReference type="PROSITE" id="PS51377">
    <property type="entry name" value="KIND"/>
    <property type="match status" value="1"/>
</dbReference>
<dbReference type="GO" id="GO:0048814">
    <property type="term" value="P:regulation of dendrite morphogenesis"/>
    <property type="evidence" value="ECO:0007669"/>
    <property type="project" value="TreeGrafter"/>
</dbReference>
<evidence type="ECO:0000313" key="8">
    <source>
        <dbReference type="EMBL" id="CAD5117608.1"/>
    </source>
</evidence>
<sequence length="1454" mass="166549">MVDSLPTVRDTEELITIEQILDKRRKALGEKELWSVLNECLTAVDDALAANSKEFIKFSISPDTVGINTKNGKIQFVKSSKEIDDLYTAPEVPLNASSQVFSIGIVLLYCASYGIKASDELPEVAVDFLGIIESMTRNDYASRMKLTEALKIVEERCLIPSNLVCKKMVSEWKTFEDESDCFLEREVSLMYTTDDDQQMAFKWKIQRKFQCKPVEERSDSDKDDIVNVPYPDMDKSVSLQVVLEKIGCGLEERELWAVCHQVCKCLEEVEQIPTYLSTETVLLNEEGRASFLLKEKQNVDPIFLAPEVTSQTKDPIKTCLFSLGILLFQCADFRLPASRSPGLSPKIEALIDALADDEVLNRPDLKIVLEECEKSCAEEGLNPSDLCSNLAKDAQVLVECQRGKVEEDKNPIWRKIMDEIQSGVELKPKEERKIQLKEIKEVHTARDLLLQGIRRGKKLRRCSKPKIADFRDWLTKEDMERLKKFNNISKESDKKIKEVRAIKESIKTPSVPAFFPFEGLSPKWALIPIEHLEPRPNKKLHRTKSDLTIRKRPGTPPPDLRQTVRQVKAKSAFKKVHSPPPLPLSPVNTDSGISGTSYLLDKLLGGESAKRQKKVTGVVRILREEFSWDTFIDSTIEEANMAEDIVNLAGLSRKTFGSAVEEKWSDFAWSDQLLNSLYRFVSEDDDESKMSIKSVEYSGRSTPRNQGLQGHSTPYGEIFPHRNSLINRSLSIHNENFNRPFICNIQLDDDHSSSKTSRVQSPKLKKSNNLSHSLLNIQDLKSGQGQMITVFDDTEKVERVRSETMQPNRNVVDRNRMLQGRDLTFRRTEINRAQSLYDVREPKKIICGPVARYTTESGDDMSESEKKLYIRRASSEIQTTKSYSNIETGRCSLYPKRFPPREIIYFSKDNSNFVIENKRTISDLDQQIFIRERERRTAARHARKLIDIGGRGQLTTRILDQLRSLTEDVQHLKKEKQRILAAQFDDQALDSCYLYALAHLQSDSEFRLINCHNAFIQNGPDDEFFAGDPEGFLAQLYGKGVFSNDFVRVFFITYRYIMSREVLADFLLSKLKCFEDAELTDEVDMLKTRTAFLIAVWTGLFRECDFGVDDYGERFNARLLGTIDNNSNYDWLEVRENKERNLESDSEDEFDMLCTAHQNFKVKIKKPLPEGDWSLSEIDPDRLAEQLTLLEKELFDVLHPINVLNSKGQGIDITLFTKVLIDRASNVRRSLKNRRTESEESLFVGTYAFDDRLADVVQRSCDITHWAVAEILRSNSRRKNLIQVILTAEKCWNLCNYSTCSSLIDALDMVLIRTLDCWKSLPSNIDKIVKKLNNYKLLMQTNPVPKTDKPYLPPIAYLLIHIQKAESGNFKLANGMFKYSKLRTIADLADLVRRRGSYHTKLNSDLNLQRILRRRITQLSRADLQALAAVAHKTPANSGKLNFFSQFAKKFLNN</sequence>
<feature type="domain" description="Ras-GEF" evidence="4">
    <location>
        <begin position="1179"/>
        <end position="1429"/>
    </location>
</feature>
<dbReference type="Pfam" id="PF16474">
    <property type="entry name" value="KIND"/>
    <property type="match status" value="1"/>
</dbReference>
<dbReference type="Gene3D" id="1.10.840.10">
    <property type="entry name" value="Ras guanine-nucleotide exchange factors catalytic domain"/>
    <property type="match status" value="1"/>
</dbReference>
<dbReference type="OrthoDB" id="10254377at2759"/>